<keyword evidence="6 9" id="KW-0057">Aromatic amino acid biosynthesis</keyword>
<comment type="subunit">
    <text evidence="3 9">Tetramer of two alpha and two beta chains.</text>
</comment>
<dbReference type="EMBL" id="LIBB01000008">
    <property type="protein sequence ID" value="KRO73332.1"/>
    <property type="molecule type" value="Genomic_DNA"/>
</dbReference>
<evidence type="ECO:0000256" key="4">
    <source>
        <dbReference type="ARBA" id="ARBA00022605"/>
    </source>
</evidence>
<evidence type="ECO:0000256" key="3">
    <source>
        <dbReference type="ARBA" id="ARBA00011270"/>
    </source>
</evidence>
<dbReference type="SUPFAM" id="SSF51366">
    <property type="entry name" value="Ribulose-phoshate binding barrel"/>
    <property type="match status" value="1"/>
</dbReference>
<keyword evidence="5 9" id="KW-0822">Tryptophan biosynthesis</keyword>
<dbReference type="GO" id="GO:0005829">
    <property type="term" value="C:cytosol"/>
    <property type="evidence" value="ECO:0007669"/>
    <property type="project" value="TreeGrafter"/>
</dbReference>
<comment type="similarity">
    <text evidence="9 10">Belongs to the TrpA family.</text>
</comment>
<dbReference type="Proteomes" id="UP000051934">
    <property type="component" value="Unassembled WGS sequence"/>
</dbReference>
<protein>
    <recommendedName>
        <fullName evidence="9">Tryptophan synthase alpha chain</fullName>
        <ecNumber evidence="9">4.2.1.20</ecNumber>
    </recommendedName>
</protein>
<gene>
    <name evidence="9" type="primary">trpA</name>
    <name evidence="11" type="ORF">ABR69_12405</name>
</gene>
<evidence type="ECO:0000256" key="7">
    <source>
        <dbReference type="ARBA" id="ARBA00023239"/>
    </source>
</evidence>
<evidence type="ECO:0000256" key="1">
    <source>
        <dbReference type="ARBA" id="ARBA00003365"/>
    </source>
</evidence>
<reference evidence="11 12" key="1">
    <citation type="submission" date="2015-10" db="EMBL/GenBank/DDBJ databases">
        <title>Metagenome-Assembled Genomes uncover a global brackish microbiome.</title>
        <authorList>
            <person name="Hugerth L.W."/>
            <person name="Larsson J."/>
            <person name="Alneberg J."/>
            <person name="Lindh M.V."/>
            <person name="Legrand C."/>
            <person name="Pinhassi J."/>
            <person name="Andersson A.F."/>
        </authorList>
    </citation>
    <scope>NUCLEOTIDE SEQUENCE [LARGE SCALE GENOMIC DNA]</scope>
    <source>
        <strain evidence="11">BACL4 MAG-120507-bin80</strain>
    </source>
</reference>
<comment type="catalytic activity">
    <reaction evidence="8 9">
        <text>(1S,2R)-1-C-(indol-3-yl)glycerol 3-phosphate + L-serine = D-glyceraldehyde 3-phosphate + L-tryptophan + H2O</text>
        <dbReference type="Rhea" id="RHEA:10532"/>
        <dbReference type="ChEBI" id="CHEBI:15377"/>
        <dbReference type="ChEBI" id="CHEBI:33384"/>
        <dbReference type="ChEBI" id="CHEBI:57912"/>
        <dbReference type="ChEBI" id="CHEBI:58866"/>
        <dbReference type="ChEBI" id="CHEBI:59776"/>
        <dbReference type="EC" id="4.2.1.20"/>
    </reaction>
</comment>
<dbReference type="InterPro" id="IPR013785">
    <property type="entry name" value="Aldolase_TIM"/>
</dbReference>
<proteinExistence type="inferred from homology"/>
<evidence type="ECO:0000256" key="9">
    <source>
        <dbReference type="HAMAP-Rule" id="MF_00131"/>
    </source>
</evidence>
<comment type="function">
    <text evidence="1 9">The alpha subunit is responsible for the aldol cleavage of indoleglycerol phosphate to indole and glyceraldehyde 3-phosphate.</text>
</comment>
<dbReference type="CDD" id="cd04724">
    <property type="entry name" value="Tryptophan_synthase_alpha"/>
    <property type="match status" value="1"/>
</dbReference>
<keyword evidence="7 9" id="KW-0456">Lyase</keyword>
<comment type="caution">
    <text evidence="11">The sequence shown here is derived from an EMBL/GenBank/DDBJ whole genome shotgun (WGS) entry which is preliminary data.</text>
</comment>
<evidence type="ECO:0000256" key="6">
    <source>
        <dbReference type="ARBA" id="ARBA00023141"/>
    </source>
</evidence>
<evidence type="ECO:0000313" key="11">
    <source>
        <dbReference type="EMBL" id="KRO73332.1"/>
    </source>
</evidence>
<evidence type="ECO:0000313" key="12">
    <source>
        <dbReference type="Proteomes" id="UP000051934"/>
    </source>
</evidence>
<organism evidence="11 12">
    <name type="scientific">OM182 bacterium BACL3 MAG-120507-bin80</name>
    <dbReference type="NCBI Taxonomy" id="1655577"/>
    <lineage>
        <taxon>Bacteria</taxon>
        <taxon>Pseudomonadati</taxon>
        <taxon>Pseudomonadota</taxon>
        <taxon>Gammaproteobacteria</taxon>
        <taxon>OMG group</taxon>
        <taxon>OM182 clade</taxon>
    </lineage>
</organism>
<dbReference type="FunFam" id="3.20.20.70:FF:000037">
    <property type="entry name" value="Tryptophan synthase alpha chain"/>
    <property type="match status" value="1"/>
</dbReference>
<evidence type="ECO:0000256" key="5">
    <source>
        <dbReference type="ARBA" id="ARBA00022822"/>
    </source>
</evidence>
<dbReference type="HAMAP" id="MF_00131">
    <property type="entry name" value="Trp_synth_alpha"/>
    <property type="match status" value="1"/>
</dbReference>
<dbReference type="AlphaFoldDB" id="A0A0R2SEZ7"/>
<feature type="active site" description="Proton acceptor" evidence="9">
    <location>
        <position position="60"/>
    </location>
</feature>
<accession>A0A0R2SEZ7</accession>
<dbReference type="Pfam" id="PF00290">
    <property type="entry name" value="Trp_syntA"/>
    <property type="match status" value="1"/>
</dbReference>
<dbReference type="Gene3D" id="3.20.20.70">
    <property type="entry name" value="Aldolase class I"/>
    <property type="match status" value="1"/>
</dbReference>
<dbReference type="InterPro" id="IPR002028">
    <property type="entry name" value="Trp_synthase_suA"/>
</dbReference>
<evidence type="ECO:0000256" key="8">
    <source>
        <dbReference type="ARBA" id="ARBA00049047"/>
    </source>
</evidence>
<dbReference type="PANTHER" id="PTHR43406:SF1">
    <property type="entry name" value="TRYPTOPHAN SYNTHASE ALPHA CHAIN, CHLOROPLASTIC"/>
    <property type="match status" value="1"/>
</dbReference>
<keyword evidence="4 9" id="KW-0028">Amino-acid biosynthesis</keyword>
<evidence type="ECO:0000256" key="10">
    <source>
        <dbReference type="RuleBase" id="RU003662"/>
    </source>
</evidence>
<sequence length="271" mass="28744">MSRISEVSAAAAQQGRKLLIPYVVAGDPDLPTTLRLLHKLVAEGADIIELGVPFSDPSSDGPVIQRGVERSIAGGTNLAKVLDLVADFRAVDKITPIVLMGYLNPVEIMGYEVFADRASHVGVDGVLVVDMPPSESNALRGVLHDRQIDTIFLVAPTTTDARCEQIAACCTGYLYYVSLKGVTGAALLDTESVRLSIEKLRKLTALPIVIGFGIKDADSARAMGALSEGVIIGSALVERIEKLPSNDSATEQQLAHVTEVIKSARGALDEI</sequence>
<dbReference type="UniPathway" id="UPA00035">
    <property type="reaction ID" value="UER00044"/>
</dbReference>
<dbReference type="PANTHER" id="PTHR43406">
    <property type="entry name" value="TRYPTOPHAN SYNTHASE, ALPHA CHAIN"/>
    <property type="match status" value="1"/>
</dbReference>
<dbReference type="InterPro" id="IPR011060">
    <property type="entry name" value="RibuloseP-bd_barrel"/>
</dbReference>
<comment type="pathway">
    <text evidence="2 9">Amino-acid biosynthesis; L-tryptophan biosynthesis; L-tryptophan from chorismate: step 5/5.</text>
</comment>
<dbReference type="EC" id="4.2.1.20" evidence="9"/>
<name>A0A0R2SEZ7_9GAMM</name>
<feature type="active site" description="Proton acceptor" evidence="9">
    <location>
        <position position="49"/>
    </location>
</feature>
<evidence type="ECO:0000256" key="2">
    <source>
        <dbReference type="ARBA" id="ARBA00004733"/>
    </source>
</evidence>
<dbReference type="GO" id="GO:0004834">
    <property type="term" value="F:tryptophan synthase activity"/>
    <property type="evidence" value="ECO:0007669"/>
    <property type="project" value="UniProtKB-UniRule"/>
</dbReference>
<dbReference type="NCBIfam" id="TIGR00262">
    <property type="entry name" value="trpA"/>
    <property type="match status" value="1"/>
</dbReference>